<feature type="transmembrane region" description="Helical" evidence="1">
    <location>
        <begin position="21"/>
        <end position="40"/>
    </location>
</feature>
<dbReference type="Gene3D" id="3.40.390.10">
    <property type="entry name" value="Collagenase (Catalytic Domain)"/>
    <property type="match status" value="1"/>
</dbReference>
<dbReference type="GO" id="GO:0008237">
    <property type="term" value="F:metallopeptidase activity"/>
    <property type="evidence" value="ECO:0007669"/>
    <property type="project" value="InterPro"/>
</dbReference>
<sequence>MLKNLKSFISESFKSASKTQKVMLMIAGGFLLITASLILIKSWGDLISRVGNERLTAQVASSPSSGCLAPYVDLGYLTLDGLDTTNLTVGRYYQFRDWRYIASSRHLPSLLNTIYLSAPGPIYSYDPDDEFHWYPIVTYPCPTTDYVNIANSIAFLTINGIPLSLGNLGCPFGGSSACRRGLYDPNSSSPVDNNLANYIANYWNEPGWSDVFAETPLSWMGDYLAGTDPFPANPFLTFNLLQSALASAYPNAQSRVNAEDALINSIAVSGKITIDFKTATTPQTVVKSLDIPMSNCALISGTGPRKVVFTRNGRWNSNVNVFLLLINNVIENGFKRISPFKEYINQFSFYVDLRKIVNPEGVIQPLPSESSCFSVAPDGKYLHYTFINGLTPYTNLDGTVFNLKPVSLGCSYYYGCPPVKNTFDYYVESPTVDMHEFGHLFGKLFDEYLKSSVGSLWNLAQALNKSFIKNCTTFPQNDYRNTDDNKIYGSVTSRGCSYMFVDGARSPRDVDPRYYYRPSIQSIMANAMDNPSNLNKFNIIDCGYIVAAIKGEPPTKMNAQYYWSECKAMDVVKNNLPPVSPTPAMTVPVTDAWISGSSVSLSGSGFTKTNNAVQFVNTATGNVYETVGIPSNGSTLSFLVPTDAPSGNYIMKVGAFNSDWSNSITVRLKAPPVRKAPPAKAN</sequence>
<comment type="caution">
    <text evidence="2">The sequence shown here is derived from an EMBL/GenBank/DDBJ whole genome shotgun (WGS) entry which is preliminary data.</text>
</comment>
<accession>A0A1G2P652</accession>
<gene>
    <name evidence="2" type="ORF">A3G03_03035</name>
</gene>
<keyword evidence="1" id="KW-0812">Transmembrane</keyword>
<evidence type="ECO:0000256" key="1">
    <source>
        <dbReference type="SAM" id="Phobius"/>
    </source>
</evidence>
<dbReference type="STRING" id="1802333.A3G03_03035"/>
<dbReference type="EMBL" id="MHSL01000017">
    <property type="protein sequence ID" value="OHA43836.1"/>
    <property type="molecule type" value="Genomic_DNA"/>
</dbReference>
<name>A0A1G2P652_9BACT</name>
<evidence type="ECO:0000313" key="3">
    <source>
        <dbReference type="Proteomes" id="UP000176355"/>
    </source>
</evidence>
<organism evidence="2 3">
    <name type="scientific">Candidatus Taylorbacteria bacterium RIFCSPLOWO2_12_FULL_44_15c</name>
    <dbReference type="NCBI Taxonomy" id="1802333"/>
    <lineage>
        <taxon>Bacteria</taxon>
        <taxon>Candidatus Tayloriibacteriota</taxon>
    </lineage>
</organism>
<evidence type="ECO:0000313" key="2">
    <source>
        <dbReference type="EMBL" id="OHA43836.1"/>
    </source>
</evidence>
<keyword evidence="1" id="KW-1133">Transmembrane helix</keyword>
<keyword evidence="1" id="KW-0472">Membrane</keyword>
<dbReference type="InterPro" id="IPR024079">
    <property type="entry name" value="MetalloPept_cat_dom_sf"/>
</dbReference>
<evidence type="ECO:0008006" key="4">
    <source>
        <dbReference type="Google" id="ProtNLM"/>
    </source>
</evidence>
<dbReference type="AlphaFoldDB" id="A0A1G2P652"/>
<protein>
    <recommendedName>
        <fullName evidence="4">IPT/TIG domain-containing protein</fullName>
    </recommendedName>
</protein>
<reference evidence="2 3" key="1">
    <citation type="journal article" date="2016" name="Nat. Commun.">
        <title>Thousands of microbial genomes shed light on interconnected biogeochemical processes in an aquifer system.</title>
        <authorList>
            <person name="Anantharaman K."/>
            <person name="Brown C.T."/>
            <person name="Hug L.A."/>
            <person name="Sharon I."/>
            <person name="Castelle C.J."/>
            <person name="Probst A.J."/>
            <person name="Thomas B.C."/>
            <person name="Singh A."/>
            <person name="Wilkins M.J."/>
            <person name="Karaoz U."/>
            <person name="Brodie E.L."/>
            <person name="Williams K.H."/>
            <person name="Hubbard S.S."/>
            <person name="Banfield J.F."/>
        </authorList>
    </citation>
    <scope>NUCLEOTIDE SEQUENCE [LARGE SCALE GENOMIC DNA]</scope>
</reference>
<proteinExistence type="predicted"/>
<dbReference type="Proteomes" id="UP000176355">
    <property type="component" value="Unassembled WGS sequence"/>
</dbReference>